<dbReference type="Proteomes" id="UP000249340">
    <property type="component" value="Chromosome"/>
</dbReference>
<dbReference type="PROSITE" id="PS51257">
    <property type="entry name" value="PROKAR_LIPOPROTEIN"/>
    <property type="match status" value="1"/>
</dbReference>
<protein>
    <submittedName>
        <fullName evidence="3">ABC transporter substrate-binding protein</fullName>
    </submittedName>
</protein>
<dbReference type="RefSeq" id="WP_111492137.1">
    <property type="nucleotide sequence ID" value="NZ_CP031264.1"/>
</dbReference>
<keyword evidence="4" id="KW-1185">Reference proteome</keyword>
<dbReference type="Gene3D" id="3.10.105.10">
    <property type="entry name" value="Dipeptide-binding Protein, Domain 3"/>
    <property type="match status" value="1"/>
</dbReference>
<dbReference type="GO" id="GO:0042597">
    <property type="term" value="C:periplasmic space"/>
    <property type="evidence" value="ECO:0007669"/>
    <property type="project" value="UniProtKB-ARBA"/>
</dbReference>
<dbReference type="GO" id="GO:1904680">
    <property type="term" value="F:peptide transmembrane transporter activity"/>
    <property type="evidence" value="ECO:0007669"/>
    <property type="project" value="TreeGrafter"/>
</dbReference>
<dbReference type="InterPro" id="IPR000914">
    <property type="entry name" value="SBP_5_dom"/>
</dbReference>
<proteinExistence type="predicted"/>
<organism evidence="3 4">
    <name type="scientific">Peterkaempfera bronchialis</name>
    <dbReference type="NCBI Taxonomy" id="2126346"/>
    <lineage>
        <taxon>Bacteria</taxon>
        <taxon>Bacillati</taxon>
        <taxon>Actinomycetota</taxon>
        <taxon>Actinomycetes</taxon>
        <taxon>Kitasatosporales</taxon>
        <taxon>Streptomycetaceae</taxon>
        <taxon>Peterkaempfera</taxon>
    </lineage>
</organism>
<dbReference type="GO" id="GO:0043190">
    <property type="term" value="C:ATP-binding cassette (ABC) transporter complex"/>
    <property type="evidence" value="ECO:0007669"/>
    <property type="project" value="InterPro"/>
</dbReference>
<accession>A0A345T028</accession>
<name>A0A345T028_9ACTN</name>
<evidence type="ECO:0000313" key="3">
    <source>
        <dbReference type="EMBL" id="AXI79333.1"/>
    </source>
</evidence>
<dbReference type="GO" id="GO:0015833">
    <property type="term" value="P:peptide transport"/>
    <property type="evidence" value="ECO:0007669"/>
    <property type="project" value="TreeGrafter"/>
</dbReference>
<dbReference type="Pfam" id="PF00496">
    <property type="entry name" value="SBP_bac_5"/>
    <property type="match status" value="1"/>
</dbReference>
<dbReference type="OrthoDB" id="5240629at2"/>
<dbReference type="EMBL" id="CP031264">
    <property type="protein sequence ID" value="AXI79333.1"/>
    <property type="molecule type" value="Genomic_DNA"/>
</dbReference>
<dbReference type="AlphaFoldDB" id="A0A345T028"/>
<feature type="domain" description="Solute-binding protein family 5" evidence="2">
    <location>
        <begin position="96"/>
        <end position="485"/>
    </location>
</feature>
<evidence type="ECO:0000256" key="1">
    <source>
        <dbReference type="SAM" id="SignalP"/>
    </source>
</evidence>
<dbReference type="PANTHER" id="PTHR30290:SF83">
    <property type="entry name" value="ABC TRANSPORTER SUBSTRATE-BINDING PROTEIN"/>
    <property type="match status" value="1"/>
</dbReference>
<dbReference type="PANTHER" id="PTHR30290">
    <property type="entry name" value="PERIPLASMIC BINDING COMPONENT OF ABC TRANSPORTER"/>
    <property type="match status" value="1"/>
</dbReference>
<keyword evidence="1" id="KW-0732">Signal</keyword>
<dbReference type="KEGG" id="stri:C7M71_019840"/>
<dbReference type="InterPro" id="IPR039424">
    <property type="entry name" value="SBP_5"/>
</dbReference>
<dbReference type="Gene3D" id="3.40.190.10">
    <property type="entry name" value="Periplasmic binding protein-like II"/>
    <property type="match status" value="1"/>
</dbReference>
<gene>
    <name evidence="3" type="ORF">C7M71_019840</name>
</gene>
<feature type="chain" id="PRO_5016657806" evidence="1">
    <location>
        <begin position="23"/>
        <end position="573"/>
    </location>
</feature>
<sequence>MSKSRALYAATGVALLSSLAVACGSGGGGGGGGTAGKKAFDPADYQGGTLTVLNQRDQGHFDPARLYTSGGGKIPTLVFRTLTTRNHTTDGPDSAKPVPDLATDLGTPSDGARTWTYHLKAGLKYEDGTPITAQDVKYGIERSFAAELPGGAPYLRDWLIGGESYQGPYKGGKELDSIEVPDDRTIVFHLRKPEGDFPYLATATQFAPVPKAKDTGVNYEKHPVSSGPYKVVSNDQGKTIVLDRNPHWSKQLDDQRLAGPDRIVVQSGLDPAVINQRLAGSTGADAKAVTTDTDIDASVLARLNGPQGLKDRVATGYFGETWYLAFNTKAKPFDNQKVREAISYAVDRQSVVNAVGGSAVAKPATTFLPDQKAFGYTPYDYFPGGTAGDPAKARQVLAEAGYPDGLTITLSHTTLAGQGSGPEVATAIQEALKKAGITVRLQASEANDYSEKTQKPATEPGLFLQSWGADWPSGGPFLAPVFDGRQILKDGGNFNASQLDDPAVNAEIDAVNQITDPAAAAERWGRLDADLGRRALTVPLYHPVYKRLFGKDVTNAYVSQWNGLYDLSRISVK</sequence>
<reference evidence="4" key="1">
    <citation type="submission" date="2018-07" db="EMBL/GenBank/DDBJ databases">
        <title>Streptacidiphilus bronchialis DSM 106435 chromosome.</title>
        <authorList>
            <person name="Batra D."/>
            <person name="Gulvik C.A."/>
        </authorList>
    </citation>
    <scope>NUCLEOTIDE SEQUENCE [LARGE SCALE GENOMIC DNA]</scope>
    <source>
        <strain evidence="4">DSM 106435</strain>
    </source>
</reference>
<dbReference type="PIRSF" id="PIRSF002741">
    <property type="entry name" value="MppA"/>
    <property type="match status" value="1"/>
</dbReference>
<evidence type="ECO:0000259" key="2">
    <source>
        <dbReference type="Pfam" id="PF00496"/>
    </source>
</evidence>
<dbReference type="SUPFAM" id="SSF53850">
    <property type="entry name" value="Periplasmic binding protein-like II"/>
    <property type="match status" value="1"/>
</dbReference>
<evidence type="ECO:0000313" key="4">
    <source>
        <dbReference type="Proteomes" id="UP000249340"/>
    </source>
</evidence>
<feature type="signal peptide" evidence="1">
    <location>
        <begin position="1"/>
        <end position="22"/>
    </location>
</feature>
<dbReference type="CDD" id="cd08506">
    <property type="entry name" value="PBP2_clavulanate_OppA2"/>
    <property type="match status" value="1"/>
</dbReference>
<dbReference type="InterPro" id="IPR030678">
    <property type="entry name" value="Peptide/Ni-bd"/>
</dbReference>